<protein>
    <submittedName>
        <fullName evidence="2">Uncharacterized protein</fullName>
    </submittedName>
</protein>
<organism evidence="2 3">
    <name type="scientific">Streptomyces sporangiiformans</name>
    <dbReference type="NCBI Taxonomy" id="2315329"/>
    <lineage>
        <taxon>Bacteria</taxon>
        <taxon>Bacillati</taxon>
        <taxon>Actinomycetota</taxon>
        <taxon>Actinomycetes</taxon>
        <taxon>Kitasatosporales</taxon>
        <taxon>Streptomycetaceae</taxon>
        <taxon>Streptomyces</taxon>
    </lineage>
</organism>
<proteinExistence type="predicted"/>
<dbReference type="AlphaFoldDB" id="A0A505DQ00"/>
<accession>A0A505DQ00</accession>
<sequence length="104" mass="11499">MDRLVAGRPALTATAVGELCEEPTLGQLREALSIEAGHLLVSRPDSFRQRAGEDRQQLGTHHNLRHESLTGRRATPPPDRHRRDPPCSGRCYFTSIFSGSLIAK</sequence>
<name>A0A505DQ00_9ACTN</name>
<evidence type="ECO:0000256" key="1">
    <source>
        <dbReference type="SAM" id="MobiDB-lite"/>
    </source>
</evidence>
<feature type="compositionally biased region" description="Basic and acidic residues" evidence="1">
    <location>
        <begin position="47"/>
        <end position="56"/>
    </location>
</feature>
<gene>
    <name evidence="2" type="ORF">FGD71_005070</name>
</gene>
<feature type="region of interest" description="Disordered" evidence="1">
    <location>
        <begin position="47"/>
        <end position="87"/>
    </location>
</feature>
<dbReference type="EMBL" id="VCHX02000057">
    <property type="protein sequence ID" value="TPQ23293.1"/>
    <property type="molecule type" value="Genomic_DNA"/>
</dbReference>
<evidence type="ECO:0000313" key="3">
    <source>
        <dbReference type="Proteomes" id="UP000317378"/>
    </source>
</evidence>
<dbReference type="RefSeq" id="WP_140935830.1">
    <property type="nucleotide sequence ID" value="NZ_QXMJ01000057.1"/>
</dbReference>
<reference evidence="2 3" key="1">
    <citation type="submission" date="2019-06" db="EMBL/GenBank/DDBJ databases">
        <title>Streptomyces sporangiiformans sp. nov., a novel actinomycete isolated from soil in Mount Song.</title>
        <authorList>
            <person name="Han L."/>
        </authorList>
    </citation>
    <scope>NUCLEOTIDE SEQUENCE [LARGE SCALE GENOMIC DNA]</scope>
    <source>
        <strain evidence="2 3">NEAU-SSA 1</strain>
    </source>
</reference>
<keyword evidence="3" id="KW-1185">Reference proteome</keyword>
<evidence type="ECO:0000313" key="2">
    <source>
        <dbReference type="EMBL" id="TPQ23293.1"/>
    </source>
</evidence>
<dbReference type="Proteomes" id="UP000317378">
    <property type="component" value="Unassembled WGS sequence"/>
</dbReference>
<comment type="caution">
    <text evidence="2">The sequence shown here is derived from an EMBL/GenBank/DDBJ whole genome shotgun (WGS) entry which is preliminary data.</text>
</comment>